<reference evidence="12" key="1">
    <citation type="journal article" date="2023" name="Front. Mar. Sci.">
        <title>A new Merluccius polli reference genome to investigate the effects of global change in West African waters.</title>
        <authorList>
            <person name="Mateo J.L."/>
            <person name="Blanco-Fernandez C."/>
            <person name="Garcia-Vazquez E."/>
            <person name="Machado-Schiaffino G."/>
        </authorList>
    </citation>
    <scope>NUCLEOTIDE SEQUENCE</scope>
    <source>
        <strain evidence="12">C29</strain>
        <tissue evidence="12">Fin</tissue>
    </source>
</reference>
<dbReference type="GO" id="GO:0015031">
    <property type="term" value="P:protein transport"/>
    <property type="evidence" value="ECO:0007669"/>
    <property type="project" value="UniProtKB-KW"/>
</dbReference>
<dbReference type="Proteomes" id="UP001174136">
    <property type="component" value="Unassembled WGS sequence"/>
</dbReference>
<feature type="region of interest" description="Disordered" evidence="10">
    <location>
        <begin position="268"/>
        <end position="299"/>
    </location>
</feature>
<dbReference type="InterPro" id="IPR013883">
    <property type="entry name" value="TF_Iwr1_dom"/>
</dbReference>
<keyword evidence="6" id="KW-0813">Transport</keyword>
<keyword evidence="9" id="KW-0539">Nucleus</keyword>
<accession>A0AA47MK25</accession>
<feature type="compositionally biased region" description="Acidic residues" evidence="10">
    <location>
        <begin position="144"/>
        <end position="153"/>
    </location>
</feature>
<evidence type="ECO:0000256" key="7">
    <source>
        <dbReference type="ARBA" id="ARBA00022490"/>
    </source>
</evidence>
<evidence type="ECO:0000256" key="6">
    <source>
        <dbReference type="ARBA" id="ARBA00022448"/>
    </source>
</evidence>
<dbReference type="EMBL" id="JAOPHQ010003741">
    <property type="protein sequence ID" value="KAK0141773.1"/>
    <property type="molecule type" value="Genomic_DNA"/>
</dbReference>
<evidence type="ECO:0000313" key="13">
    <source>
        <dbReference type="Proteomes" id="UP001174136"/>
    </source>
</evidence>
<dbReference type="AlphaFoldDB" id="A0AA47MK25"/>
<dbReference type="GO" id="GO:0005634">
    <property type="term" value="C:nucleus"/>
    <property type="evidence" value="ECO:0007669"/>
    <property type="project" value="UniProtKB-SubCell"/>
</dbReference>
<name>A0AA47MK25_MERPO</name>
<keyword evidence="13" id="KW-1185">Reference proteome</keyword>
<evidence type="ECO:0000256" key="4">
    <source>
        <dbReference type="ARBA" id="ARBA00010218"/>
    </source>
</evidence>
<dbReference type="GO" id="GO:0005737">
    <property type="term" value="C:cytoplasm"/>
    <property type="evidence" value="ECO:0007669"/>
    <property type="project" value="UniProtKB-SubCell"/>
</dbReference>
<feature type="domain" description="Transcription factor Iwr1" evidence="11">
    <location>
        <begin position="225"/>
        <end position="289"/>
    </location>
</feature>
<feature type="region of interest" description="Disordered" evidence="10">
    <location>
        <begin position="325"/>
        <end position="346"/>
    </location>
</feature>
<feature type="compositionally biased region" description="Acidic residues" evidence="10">
    <location>
        <begin position="333"/>
        <end position="346"/>
    </location>
</feature>
<evidence type="ECO:0000256" key="8">
    <source>
        <dbReference type="ARBA" id="ARBA00022927"/>
    </source>
</evidence>
<feature type="compositionally biased region" description="Acidic residues" evidence="10">
    <location>
        <begin position="286"/>
        <end position="295"/>
    </location>
</feature>
<dbReference type="Pfam" id="PF08574">
    <property type="entry name" value="Iwr1"/>
    <property type="match status" value="1"/>
</dbReference>
<comment type="subcellular location">
    <subcellularLocation>
        <location evidence="3">Cytoplasm</location>
    </subcellularLocation>
    <subcellularLocation>
        <location evidence="2">Nucleus</location>
    </subcellularLocation>
</comment>
<feature type="compositionally biased region" description="Acidic residues" evidence="10">
    <location>
        <begin position="268"/>
        <end position="278"/>
    </location>
</feature>
<keyword evidence="8" id="KW-0653">Protein transport</keyword>
<protein>
    <recommendedName>
        <fullName evidence="5">Probable RNA polymerase II nuclear localization protein SLC7A6OS</fullName>
    </recommendedName>
</protein>
<comment type="similarity">
    <text evidence="4">Belongs to the IWR1/SLC7A6OS family.</text>
</comment>
<feature type="region of interest" description="Disordered" evidence="10">
    <location>
        <begin position="117"/>
        <end position="160"/>
    </location>
</feature>
<evidence type="ECO:0000313" key="12">
    <source>
        <dbReference type="EMBL" id="KAK0141773.1"/>
    </source>
</evidence>
<comment type="function">
    <text evidence="1">Directs RNA polymerase II nuclear import.</text>
</comment>
<dbReference type="PANTHER" id="PTHR31196">
    <property type="entry name" value="RNA POLYMERASE II NUCLEAR LOCALIZATION PROTEIN SLC7A6OS-RELATED"/>
    <property type="match status" value="1"/>
</dbReference>
<proteinExistence type="inferred from homology"/>
<evidence type="ECO:0000256" key="1">
    <source>
        <dbReference type="ARBA" id="ARBA00003202"/>
    </source>
</evidence>
<evidence type="ECO:0000256" key="5">
    <source>
        <dbReference type="ARBA" id="ARBA00017036"/>
    </source>
</evidence>
<evidence type="ECO:0000256" key="3">
    <source>
        <dbReference type="ARBA" id="ARBA00004496"/>
    </source>
</evidence>
<dbReference type="InterPro" id="IPR040218">
    <property type="entry name" value="SLC7A6OS"/>
</dbReference>
<gene>
    <name evidence="12" type="primary">slc7a6os</name>
    <name evidence="12" type="ORF">N1851_020558</name>
</gene>
<evidence type="ECO:0000256" key="9">
    <source>
        <dbReference type="ARBA" id="ARBA00023242"/>
    </source>
</evidence>
<dbReference type="PANTHER" id="PTHR31196:SF2">
    <property type="entry name" value="RNA POLYMERASE II NUCLEAR LOCALIZATION PROTEIN SLC7A6OS-RELATED"/>
    <property type="match status" value="1"/>
</dbReference>
<organism evidence="12 13">
    <name type="scientific">Merluccius polli</name>
    <name type="common">Benguela hake</name>
    <name type="synonym">Merluccius cadenati</name>
    <dbReference type="NCBI Taxonomy" id="89951"/>
    <lineage>
        <taxon>Eukaryota</taxon>
        <taxon>Metazoa</taxon>
        <taxon>Chordata</taxon>
        <taxon>Craniata</taxon>
        <taxon>Vertebrata</taxon>
        <taxon>Euteleostomi</taxon>
        <taxon>Actinopterygii</taxon>
        <taxon>Neopterygii</taxon>
        <taxon>Teleostei</taxon>
        <taxon>Neoteleostei</taxon>
        <taxon>Acanthomorphata</taxon>
        <taxon>Zeiogadaria</taxon>
        <taxon>Gadariae</taxon>
        <taxon>Gadiformes</taxon>
        <taxon>Gadoidei</taxon>
        <taxon>Merlucciidae</taxon>
        <taxon>Merluccius</taxon>
    </lineage>
</organism>
<evidence type="ECO:0000256" key="10">
    <source>
        <dbReference type="SAM" id="MobiDB-lite"/>
    </source>
</evidence>
<comment type="caution">
    <text evidence="12">The sequence shown here is derived from an EMBL/GenBank/DDBJ whole genome shotgun (WGS) entry which is preliminary data.</text>
</comment>
<sequence length="346" mass="38941">MDPNTTILRVKRKRGTDPADALLLACKRIRPEGAQAAGDAAPEPREAEVDNSVFKLVATVATQDAPVQVQVREALARPRVAHALRPSATSSLRIMGDLRSAKWSTRREERYRILSSHRAGLSAAEGRPPAQPTQRVDSVARGDGEEEEVDADAAAEGKERKEKGWGLGKVQVVDLLCEQAGDQGKPDKTLSPDPEVILCNNMKMFRERLSVSGEGLGAEHREQEDDYVYDLYYQETATPGWIQDILSVRAYADEGELVPDLVVHEEEVYEDEDDENEEGNWRNDYPDSDDGDDSDREERYGGYWEEHSYSRRSWDHYQREVLRELGCNGDKKDDDDDDDDDQCDSN</sequence>
<keyword evidence="7" id="KW-0963">Cytoplasm</keyword>
<dbReference type="GO" id="GO:0032502">
    <property type="term" value="P:developmental process"/>
    <property type="evidence" value="ECO:0007669"/>
    <property type="project" value="TreeGrafter"/>
</dbReference>
<evidence type="ECO:0000259" key="11">
    <source>
        <dbReference type="Pfam" id="PF08574"/>
    </source>
</evidence>
<evidence type="ECO:0000256" key="2">
    <source>
        <dbReference type="ARBA" id="ARBA00004123"/>
    </source>
</evidence>